<dbReference type="Gene3D" id="3.10.50.30">
    <property type="entry name" value="Transcription elongation factor, GreA/GreB, C-terminal domain"/>
    <property type="match status" value="1"/>
</dbReference>
<reference evidence="2 3" key="1">
    <citation type="submission" date="2016-11" db="EMBL/GenBank/DDBJ databases">
        <authorList>
            <person name="Jaros S."/>
            <person name="Januszkiewicz K."/>
            <person name="Wedrychowicz H."/>
        </authorList>
    </citation>
    <scope>NUCLEOTIDE SEQUENCE [LARGE SCALE GENOMIC DNA]</scope>
    <source>
        <strain evidence="2 3">DSM 22807</strain>
    </source>
</reference>
<dbReference type="EMBL" id="FQZH01000001">
    <property type="protein sequence ID" value="SHJ02582.1"/>
    <property type="molecule type" value="Genomic_DNA"/>
</dbReference>
<name>A0A1M6FY34_9FLAO</name>
<keyword evidence="2" id="KW-0418">Kinase</keyword>
<evidence type="ECO:0000313" key="3">
    <source>
        <dbReference type="Proteomes" id="UP000184232"/>
    </source>
</evidence>
<accession>A0A1M6FY34</accession>
<proteinExistence type="predicted"/>
<dbReference type="RefSeq" id="WP_072783231.1">
    <property type="nucleotide sequence ID" value="NZ_FQZH01000001.1"/>
</dbReference>
<dbReference type="Pfam" id="PF01272">
    <property type="entry name" value="GreA_GreB"/>
    <property type="match status" value="1"/>
</dbReference>
<dbReference type="GO" id="GO:0016301">
    <property type="term" value="F:kinase activity"/>
    <property type="evidence" value="ECO:0007669"/>
    <property type="project" value="UniProtKB-KW"/>
</dbReference>
<dbReference type="GO" id="GO:0070063">
    <property type="term" value="F:RNA polymerase binding"/>
    <property type="evidence" value="ECO:0007669"/>
    <property type="project" value="InterPro"/>
</dbReference>
<dbReference type="STRING" id="683124.SAMN05444337_1358"/>
<dbReference type="GO" id="GO:0006354">
    <property type="term" value="P:DNA-templated transcription elongation"/>
    <property type="evidence" value="ECO:0007669"/>
    <property type="project" value="TreeGrafter"/>
</dbReference>
<organism evidence="2 3">
    <name type="scientific">Flavobacterium haoranii</name>
    <dbReference type="NCBI Taxonomy" id="683124"/>
    <lineage>
        <taxon>Bacteria</taxon>
        <taxon>Pseudomonadati</taxon>
        <taxon>Bacteroidota</taxon>
        <taxon>Flavobacteriia</taxon>
        <taxon>Flavobacteriales</taxon>
        <taxon>Flavobacteriaceae</taxon>
        <taxon>Flavobacterium</taxon>
    </lineage>
</organism>
<sequence length="137" mass="15375">MNYGNLLIEKKEYAYLKRIISASEYSSDTESKKSLKKLGEELSKSKVLENTEIPTDIIRINSLVTVSSEKGWSKTLQIVIPKEKNLVTNKISILTPMGSALIGYSKGDEIIWDLPGGKQNLRIIDVVQGEQFDENNI</sequence>
<dbReference type="SUPFAM" id="SSF54534">
    <property type="entry name" value="FKBP-like"/>
    <property type="match status" value="1"/>
</dbReference>
<evidence type="ECO:0000313" key="2">
    <source>
        <dbReference type="EMBL" id="SHJ02582.1"/>
    </source>
</evidence>
<keyword evidence="3" id="KW-1185">Reference proteome</keyword>
<gene>
    <name evidence="2" type="ORF">SAMN05444337_1358</name>
</gene>
<dbReference type="GO" id="GO:0003677">
    <property type="term" value="F:DNA binding"/>
    <property type="evidence" value="ECO:0007669"/>
    <property type="project" value="InterPro"/>
</dbReference>
<dbReference type="Proteomes" id="UP000184232">
    <property type="component" value="Unassembled WGS sequence"/>
</dbReference>
<dbReference type="AlphaFoldDB" id="A0A1M6FY34"/>
<feature type="domain" description="Transcription elongation factor GreA/GreB C-terminal" evidence="1">
    <location>
        <begin position="54"/>
        <end position="126"/>
    </location>
</feature>
<dbReference type="PANTHER" id="PTHR30437">
    <property type="entry name" value="TRANSCRIPTION ELONGATION FACTOR GREA"/>
    <property type="match status" value="1"/>
</dbReference>
<dbReference type="InterPro" id="IPR001437">
    <property type="entry name" value="Tscrpt_elong_fac_GreA/B_C"/>
</dbReference>
<keyword evidence="2" id="KW-0808">Transferase</keyword>
<protein>
    <submittedName>
        <fullName evidence="2">Regulator of nucleoside diphosphate kinase</fullName>
    </submittedName>
</protein>
<evidence type="ECO:0000259" key="1">
    <source>
        <dbReference type="Pfam" id="PF01272"/>
    </source>
</evidence>
<dbReference type="OrthoDB" id="192847at2"/>
<dbReference type="PANTHER" id="PTHR30437:SF5">
    <property type="entry name" value="REGULATOR OF NUCLEOSIDE DIPHOSPHATE KINASE"/>
    <property type="match status" value="1"/>
</dbReference>
<dbReference type="GO" id="GO:0032784">
    <property type="term" value="P:regulation of DNA-templated transcription elongation"/>
    <property type="evidence" value="ECO:0007669"/>
    <property type="project" value="InterPro"/>
</dbReference>
<dbReference type="InterPro" id="IPR036953">
    <property type="entry name" value="GreA/GreB_C_sf"/>
</dbReference>
<dbReference type="InterPro" id="IPR023459">
    <property type="entry name" value="Tscrpt_elong_fac_GreA/B_fam"/>
</dbReference>